<keyword evidence="7" id="KW-1185">Reference proteome</keyword>
<dbReference type="InterPro" id="IPR025110">
    <property type="entry name" value="AMP-bd_C"/>
</dbReference>
<dbReference type="SUPFAM" id="SSF56801">
    <property type="entry name" value="Acetyl-CoA synthetase-like"/>
    <property type="match status" value="1"/>
</dbReference>
<dbReference type="RefSeq" id="WP_081792253.1">
    <property type="nucleotide sequence ID" value="NZ_BAWF01000009.1"/>
</dbReference>
<dbReference type="EMBL" id="BAWF01000009">
    <property type="protein sequence ID" value="GAF43665.1"/>
    <property type="molecule type" value="Genomic_DNA"/>
</dbReference>
<feature type="domain" description="AMP-binding enzyme C-terminal" evidence="5">
    <location>
        <begin position="419"/>
        <end position="495"/>
    </location>
</feature>
<dbReference type="InterPro" id="IPR045851">
    <property type="entry name" value="AMP-bd_C_sf"/>
</dbReference>
<evidence type="ECO:0000313" key="7">
    <source>
        <dbReference type="Proteomes" id="UP000019491"/>
    </source>
</evidence>
<name>X0QYH3_RHOWR</name>
<comment type="caution">
    <text evidence="6">The sequence shown here is derived from an EMBL/GenBank/DDBJ whole genome shotgun (WGS) entry which is preliminary data.</text>
</comment>
<dbReference type="InterPro" id="IPR042099">
    <property type="entry name" value="ANL_N_sf"/>
</dbReference>
<evidence type="ECO:0000256" key="2">
    <source>
        <dbReference type="ARBA" id="ARBA00022598"/>
    </source>
</evidence>
<dbReference type="Gene3D" id="3.30.300.30">
    <property type="match status" value="1"/>
</dbReference>
<dbReference type="PROSITE" id="PS00455">
    <property type="entry name" value="AMP_BINDING"/>
    <property type="match status" value="1"/>
</dbReference>
<dbReference type="PANTHER" id="PTHR43201:SF5">
    <property type="entry name" value="MEDIUM-CHAIN ACYL-COA LIGASE ACSF2, MITOCHONDRIAL"/>
    <property type="match status" value="1"/>
</dbReference>
<dbReference type="PANTHER" id="PTHR43201">
    <property type="entry name" value="ACYL-COA SYNTHETASE"/>
    <property type="match status" value="1"/>
</dbReference>
<dbReference type="GO" id="GO:0031956">
    <property type="term" value="F:medium-chain fatty acid-CoA ligase activity"/>
    <property type="evidence" value="ECO:0007669"/>
    <property type="project" value="TreeGrafter"/>
</dbReference>
<accession>X0QYH3</accession>
<evidence type="ECO:0000259" key="5">
    <source>
        <dbReference type="Pfam" id="PF13193"/>
    </source>
</evidence>
<dbReference type="Gene3D" id="3.40.50.12780">
    <property type="entry name" value="N-terminal domain of ligase-like"/>
    <property type="match status" value="1"/>
</dbReference>
<dbReference type="Pfam" id="PF00501">
    <property type="entry name" value="AMP-binding"/>
    <property type="match status" value="1"/>
</dbReference>
<dbReference type="InterPro" id="IPR020845">
    <property type="entry name" value="AMP-binding_CS"/>
</dbReference>
<evidence type="ECO:0008006" key="8">
    <source>
        <dbReference type="Google" id="ProtNLM"/>
    </source>
</evidence>
<dbReference type="Proteomes" id="UP000019491">
    <property type="component" value="Unassembled WGS sequence"/>
</dbReference>
<dbReference type="AlphaFoldDB" id="X0QYH3"/>
<keyword evidence="2" id="KW-0436">Ligase</keyword>
<evidence type="ECO:0000313" key="6">
    <source>
        <dbReference type="EMBL" id="GAF43665.1"/>
    </source>
</evidence>
<feature type="compositionally biased region" description="Polar residues" evidence="3">
    <location>
        <begin position="311"/>
        <end position="320"/>
    </location>
</feature>
<evidence type="ECO:0000256" key="1">
    <source>
        <dbReference type="ARBA" id="ARBA00006432"/>
    </source>
</evidence>
<feature type="domain" description="AMP-dependent synthetase/ligase" evidence="4">
    <location>
        <begin position="34"/>
        <end position="369"/>
    </location>
</feature>
<protein>
    <recommendedName>
        <fullName evidence="8">Fatty-acid--CoA ligase</fullName>
    </recommendedName>
</protein>
<evidence type="ECO:0000256" key="3">
    <source>
        <dbReference type="SAM" id="MobiDB-lite"/>
    </source>
</evidence>
<organism evidence="6 7">
    <name type="scientific">Rhodococcus wratislaviensis NBRC 100605</name>
    <dbReference type="NCBI Taxonomy" id="1219028"/>
    <lineage>
        <taxon>Bacteria</taxon>
        <taxon>Bacillati</taxon>
        <taxon>Actinomycetota</taxon>
        <taxon>Actinomycetes</taxon>
        <taxon>Mycobacteriales</taxon>
        <taxon>Nocardiaceae</taxon>
        <taxon>Rhodococcus</taxon>
    </lineage>
</organism>
<dbReference type="OrthoDB" id="9803968at2"/>
<gene>
    <name evidence="6" type="ORF">RW1_009_00890</name>
</gene>
<dbReference type="InterPro" id="IPR000873">
    <property type="entry name" value="AMP-dep_synth/lig_dom"/>
</dbReference>
<comment type="similarity">
    <text evidence="1">Belongs to the ATP-dependent AMP-binding enzyme family.</text>
</comment>
<sequence length="511" mass="54896">MVTGKLSEAITIGQAIRQRWRLNAFTPLSFTDSDGTYSVTVGELVRRSEICAARLRRATHPAEIVAVWSTSTLAAAEAILGALLAERAVAPLLHLLGPEELALALTAARASCVIAPETVVRTHVADAVDEAFRCGSITRWLSMDNTEVRRRDRHVTVRAARRTEQDRLIILTSGSSGRPRAVRHSSASILAEVNDFRTAFTIGGGDWFMQTFPFGHVGGVVGLLQAVLLGVPTVLLDKWNARSAVAAVAMRPVVAMGSTPHFLSTLLDEAAGTSTGRLRQVMSGGAAVDANLVSRADDRGIHAFRCYGSSEHPTATWSSPDSPPEVRGQTDGVSQNGSEIQIVDAFGFPVDRGAEGSLQVRGPEQFLGYMDDEGPNAITPAGWFCTGDRAIINQSGQLIVTGRDKDIIIRGGENVSAAEVEAKLLLHPSIREAAVASVPDPRFGESVSALIVTDPGVTLGVEDIRSFFRSQRISRHKTPESVYAVETLPRSAMGKVDKIEARRILINELNR</sequence>
<proteinExistence type="inferred from homology"/>
<dbReference type="Pfam" id="PF13193">
    <property type="entry name" value="AMP-binding_C"/>
    <property type="match status" value="1"/>
</dbReference>
<evidence type="ECO:0000259" key="4">
    <source>
        <dbReference type="Pfam" id="PF00501"/>
    </source>
</evidence>
<reference evidence="6 7" key="1">
    <citation type="submission" date="2014-02" db="EMBL/GenBank/DDBJ databases">
        <title>Whole genome shotgun sequence of Rhodococcus wratislaviensis NBRC 100605.</title>
        <authorList>
            <person name="Hosoyama A."/>
            <person name="Tsuchikane K."/>
            <person name="Yoshida I."/>
            <person name="Ohji S."/>
            <person name="Ichikawa N."/>
            <person name="Yamazoe A."/>
            <person name="Fujita N."/>
        </authorList>
    </citation>
    <scope>NUCLEOTIDE SEQUENCE [LARGE SCALE GENOMIC DNA]</scope>
    <source>
        <strain evidence="6 7">NBRC 100605</strain>
    </source>
</reference>
<dbReference type="GO" id="GO:0006631">
    <property type="term" value="P:fatty acid metabolic process"/>
    <property type="evidence" value="ECO:0007669"/>
    <property type="project" value="TreeGrafter"/>
</dbReference>
<feature type="region of interest" description="Disordered" evidence="3">
    <location>
        <begin position="311"/>
        <end position="333"/>
    </location>
</feature>